<comment type="caution">
    <text evidence="1">The sequence shown here is derived from an EMBL/GenBank/DDBJ whole genome shotgun (WGS) entry which is preliminary data.</text>
</comment>
<evidence type="ECO:0000313" key="2">
    <source>
        <dbReference type="Proteomes" id="UP000004358"/>
    </source>
</evidence>
<dbReference type="EMBL" id="AANZ01000002">
    <property type="protein sequence ID" value="EAQ82361.1"/>
    <property type="molecule type" value="Genomic_DNA"/>
</dbReference>
<gene>
    <name evidence="1" type="ORF">DSM3645_01565</name>
</gene>
<dbReference type="Proteomes" id="UP000004358">
    <property type="component" value="Unassembled WGS sequence"/>
</dbReference>
<organism evidence="1 2">
    <name type="scientific">Blastopirellula marina DSM 3645</name>
    <dbReference type="NCBI Taxonomy" id="314230"/>
    <lineage>
        <taxon>Bacteria</taxon>
        <taxon>Pseudomonadati</taxon>
        <taxon>Planctomycetota</taxon>
        <taxon>Planctomycetia</taxon>
        <taxon>Pirellulales</taxon>
        <taxon>Pirellulaceae</taxon>
        <taxon>Blastopirellula</taxon>
    </lineage>
</organism>
<protein>
    <submittedName>
        <fullName evidence="1">Uncharacterized protein</fullName>
    </submittedName>
</protein>
<dbReference type="AlphaFoldDB" id="A3ZN32"/>
<dbReference type="HOGENOM" id="CLU_3196714_0_0_0"/>
<name>A3ZN32_9BACT</name>
<sequence length="45" mass="4979">MFAARGENATNNLAACVDCDEYDNRDRCSDCSCRCDCNDSFDCGE</sequence>
<accession>A3ZN32</accession>
<evidence type="ECO:0000313" key="1">
    <source>
        <dbReference type="EMBL" id="EAQ82361.1"/>
    </source>
</evidence>
<dbReference type="STRING" id="314230.DSM3645_01565"/>
<reference evidence="1 2" key="1">
    <citation type="submission" date="2006-02" db="EMBL/GenBank/DDBJ databases">
        <authorList>
            <person name="Amann R."/>
            <person name="Ferriera S."/>
            <person name="Johnson J."/>
            <person name="Kravitz S."/>
            <person name="Halpern A."/>
            <person name="Remington K."/>
            <person name="Beeson K."/>
            <person name="Tran B."/>
            <person name="Rogers Y.-H."/>
            <person name="Friedman R."/>
            <person name="Venter J.C."/>
        </authorList>
    </citation>
    <scope>NUCLEOTIDE SEQUENCE [LARGE SCALE GENOMIC DNA]</scope>
    <source>
        <strain evidence="1 2">DSM 3645</strain>
    </source>
</reference>
<proteinExistence type="predicted"/>